<dbReference type="GO" id="GO:0043590">
    <property type="term" value="C:bacterial nucleoid"/>
    <property type="evidence" value="ECO:0007669"/>
    <property type="project" value="UniProtKB-UniRule"/>
</dbReference>
<reference evidence="4" key="2">
    <citation type="journal article" date="2021" name="PeerJ">
        <title>Extensive microbial diversity within the chicken gut microbiome revealed by metagenomics and culture.</title>
        <authorList>
            <person name="Gilroy R."/>
            <person name="Ravi A."/>
            <person name="Getino M."/>
            <person name="Pursley I."/>
            <person name="Horton D.L."/>
            <person name="Alikhan N.F."/>
            <person name="Baker D."/>
            <person name="Gharbi K."/>
            <person name="Hall N."/>
            <person name="Watson M."/>
            <person name="Adriaenssens E.M."/>
            <person name="Foster-Nyarko E."/>
            <person name="Jarju S."/>
            <person name="Secka A."/>
            <person name="Antonio M."/>
            <person name="Oren A."/>
            <person name="Chaudhuri R.R."/>
            <person name="La Ragione R."/>
            <person name="Hildebrand F."/>
            <person name="Pallen M.J."/>
        </authorList>
    </citation>
    <scope>NUCLEOTIDE SEQUENCE</scope>
    <source>
        <strain evidence="4">CHK152-2994</strain>
    </source>
</reference>
<gene>
    <name evidence="4" type="ORF">IAD41_02300</name>
</gene>
<dbReference type="AlphaFoldDB" id="A0A9D1FUZ8"/>
<evidence type="ECO:0000256" key="2">
    <source>
        <dbReference type="HAMAP-Rule" id="MF_00274"/>
    </source>
</evidence>
<evidence type="ECO:0000313" key="5">
    <source>
        <dbReference type="Proteomes" id="UP000824139"/>
    </source>
</evidence>
<keyword evidence="1 2" id="KW-0238">DNA-binding</keyword>
<comment type="function">
    <text evidence="2">Binds to DNA and alters its conformation. May be involved in regulation of gene expression, nucleoid organization and DNA protection.</text>
</comment>
<keyword evidence="3" id="KW-0175">Coiled coil</keyword>
<dbReference type="PANTHER" id="PTHR33449:SF1">
    <property type="entry name" value="NUCLEOID-ASSOCIATED PROTEIN YBAB"/>
    <property type="match status" value="1"/>
</dbReference>
<protein>
    <recommendedName>
        <fullName evidence="2">Nucleoid-associated protein IAD41_02300</fullName>
    </recommendedName>
</protein>
<keyword evidence="2" id="KW-0963">Cytoplasm</keyword>
<comment type="similarity">
    <text evidence="2">Belongs to the YbaB/EbfC family.</text>
</comment>
<evidence type="ECO:0000256" key="1">
    <source>
        <dbReference type="ARBA" id="ARBA00023125"/>
    </source>
</evidence>
<reference evidence="4" key="1">
    <citation type="submission" date="2020-10" db="EMBL/GenBank/DDBJ databases">
        <authorList>
            <person name="Gilroy R."/>
        </authorList>
    </citation>
    <scope>NUCLEOTIDE SEQUENCE</scope>
    <source>
        <strain evidence="4">CHK152-2994</strain>
    </source>
</reference>
<dbReference type="SUPFAM" id="SSF82607">
    <property type="entry name" value="YbaB-like"/>
    <property type="match status" value="1"/>
</dbReference>
<dbReference type="PIRSF" id="PIRSF004555">
    <property type="entry name" value="UCP004555"/>
    <property type="match status" value="1"/>
</dbReference>
<comment type="subcellular location">
    <subcellularLocation>
        <location evidence="2">Cytoplasm</location>
        <location evidence="2">Nucleoid</location>
    </subcellularLocation>
</comment>
<dbReference type="GO" id="GO:0005829">
    <property type="term" value="C:cytosol"/>
    <property type="evidence" value="ECO:0007669"/>
    <property type="project" value="TreeGrafter"/>
</dbReference>
<dbReference type="Pfam" id="PF02575">
    <property type="entry name" value="YbaB_DNA_bd"/>
    <property type="match status" value="1"/>
</dbReference>
<dbReference type="HAMAP" id="MF_00274">
    <property type="entry name" value="DNA_YbaB_EbfC"/>
    <property type="match status" value="1"/>
</dbReference>
<dbReference type="InterPro" id="IPR036894">
    <property type="entry name" value="YbaB-like_sf"/>
</dbReference>
<accession>A0A9D1FUZ8</accession>
<dbReference type="Proteomes" id="UP000824139">
    <property type="component" value="Unassembled WGS sequence"/>
</dbReference>
<dbReference type="PANTHER" id="PTHR33449">
    <property type="entry name" value="NUCLEOID-ASSOCIATED PROTEIN YBAB"/>
    <property type="match status" value="1"/>
</dbReference>
<evidence type="ECO:0000313" key="4">
    <source>
        <dbReference type="EMBL" id="HIS82423.1"/>
    </source>
</evidence>
<comment type="subunit">
    <text evidence="2">Homodimer.</text>
</comment>
<organism evidence="4 5">
    <name type="scientific">Candidatus Scatenecus faecavium</name>
    <dbReference type="NCBI Taxonomy" id="2840915"/>
    <lineage>
        <taxon>Bacteria</taxon>
        <taxon>Candidatus Scatenecus</taxon>
    </lineage>
</organism>
<evidence type="ECO:0000256" key="3">
    <source>
        <dbReference type="SAM" id="Coils"/>
    </source>
</evidence>
<dbReference type="NCBIfam" id="TIGR00103">
    <property type="entry name" value="DNA_YbaB_EbfC"/>
    <property type="match status" value="1"/>
</dbReference>
<dbReference type="InterPro" id="IPR004401">
    <property type="entry name" value="YbaB/EbfC"/>
</dbReference>
<dbReference type="EMBL" id="DVJO01000050">
    <property type="protein sequence ID" value="HIS82423.1"/>
    <property type="molecule type" value="Genomic_DNA"/>
</dbReference>
<dbReference type="GO" id="GO:0003677">
    <property type="term" value="F:DNA binding"/>
    <property type="evidence" value="ECO:0007669"/>
    <property type="project" value="UniProtKB-UniRule"/>
</dbReference>
<feature type="coiled-coil region" evidence="3">
    <location>
        <begin position="3"/>
        <end position="30"/>
    </location>
</feature>
<comment type="caution">
    <text evidence="4">The sequence shown here is derived from an EMBL/GenBank/DDBJ whole genome shotgun (WGS) entry which is preliminary data.</text>
</comment>
<name>A0A9D1FUZ8_9BACT</name>
<proteinExistence type="inferred from homology"/>
<dbReference type="Gene3D" id="3.30.1310.10">
    <property type="entry name" value="Nucleoid-associated protein YbaB-like domain"/>
    <property type="match status" value="1"/>
</dbReference>
<sequence length="101" mass="10885">MNIMQMMKQAQNLQQKMKTTQEELANVEVTGEAGSGAVVVTFDGQGKFKNIKLSSQATSLDTETLEDVISTAMKQAGEKASKIMEDKMKALTGGINIPGLF</sequence>